<evidence type="ECO:0000313" key="6">
    <source>
        <dbReference type="Proteomes" id="UP000676409"/>
    </source>
</evidence>
<evidence type="ECO:0000256" key="4">
    <source>
        <dbReference type="SAM" id="SignalP"/>
    </source>
</evidence>
<feature type="signal peptide" evidence="4">
    <location>
        <begin position="1"/>
        <end position="22"/>
    </location>
</feature>
<evidence type="ECO:0000313" key="5">
    <source>
        <dbReference type="EMBL" id="QUD86147.1"/>
    </source>
</evidence>
<gene>
    <name evidence="5" type="ORF">KCG34_13660</name>
</gene>
<dbReference type="EMBL" id="CP073078">
    <property type="protein sequence ID" value="QUD86147.1"/>
    <property type="molecule type" value="Genomic_DNA"/>
</dbReference>
<dbReference type="PANTHER" id="PTHR30035">
    <property type="entry name" value="LIPOPROTEIN VACJ-RELATED"/>
    <property type="match status" value="1"/>
</dbReference>
<dbReference type="Pfam" id="PF04333">
    <property type="entry name" value="MlaA"/>
    <property type="match status" value="1"/>
</dbReference>
<dbReference type="AlphaFoldDB" id="A0A975IST7"/>
<accession>A0A975IST7</accession>
<feature type="compositionally biased region" description="Low complexity" evidence="3">
    <location>
        <begin position="262"/>
        <end position="284"/>
    </location>
</feature>
<organism evidence="5 6">
    <name type="scientific">Phenylobacterium montanum</name>
    <dbReference type="NCBI Taxonomy" id="2823693"/>
    <lineage>
        <taxon>Bacteria</taxon>
        <taxon>Pseudomonadati</taxon>
        <taxon>Pseudomonadota</taxon>
        <taxon>Alphaproteobacteria</taxon>
        <taxon>Caulobacterales</taxon>
        <taxon>Caulobacteraceae</taxon>
        <taxon>Phenylobacterium</taxon>
    </lineage>
</organism>
<name>A0A975IST7_9CAUL</name>
<dbReference type="RefSeq" id="WP_211936199.1">
    <property type="nucleotide sequence ID" value="NZ_CP073078.1"/>
</dbReference>
<comment type="similarity">
    <text evidence="1">Belongs to the MlaA family.</text>
</comment>
<feature type="chain" id="PRO_5037264144" evidence="4">
    <location>
        <begin position="23"/>
        <end position="284"/>
    </location>
</feature>
<reference evidence="5" key="1">
    <citation type="submission" date="2021-04" db="EMBL/GenBank/DDBJ databases">
        <title>The complete genome sequence of Caulobacter sp. S6.</title>
        <authorList>
            <person name="Tang Y."/>
            <person name="Ouyang W."/>
            <person name="Liu Q."/>
            <person name="Huang B."/>
            <person name="Guo Z."/>
            <person name="Lei P."/>
        </authorList>
    </citation>
    <scope>NUCLEOTIDE SEQUENCE</scope>
    <source>
        <strain evidence="5">S6</strain>
    </source>
</reference>
<evidence type="ECO:0000256" key="1">
    <source>
        <dbReference type="ARBA" id="ARBA00010634"/>
    </source>
</evidence>
<feature type="region of interest" description="Disordered" evidence="3">
    <location>
        <begin position="249"/>
        <end position="284"/>
    </location>
</feature>
<dbReference type="KEGG" id="caul:KCG34_13660"/>
<dbReference type="PRINTS" id="PR01805">
    <property type="entry name" value="VACJLIPOPROT"/>
</dbReference>
<keyword evidence="2 4" id="KW-0732">Signal</keyword>
<keyword evidence="6" id="KW-1185">Reference proteome</keyword>
<evidence type="ECO:0000256" key="3">
    <source>
        <dbReference type="SAM" id="MobiDB-lite"/>
    </source>
</evidence>
<proteinExistence type="inferred from homology"/>
<dbReference type="InterPro" id="IPR007428">
    <property type="entry name" value="MlaA"/>
</dbReference>
<keyword evidence="5" id="KW-0449">Lipoprotein</keyword>
<protein>
    <submittedName>
        <fullName evidence="5">VacJ family lipoprotein</fullName>
    </submittedName>
</protein>
<evidence type="ECO:0000256" key="2">
    <source>
        <dbReference type="ARBA" id="ARBA00022729"/>
    </source>
</evidence>
<dbReference type="GO" id="GO:0016020">
    <property type="term" value="C:membrane"/>
    <property type="evidence" value="ECO:0007669"/>
    <property type="project" value="InterPro"/>
</dbReference>
<dbReference type="GO" id="GO:0120010">
    <property type="term" value="P:intermembrane phospholipid transfer"/>
    <property type="evidence" value="ECO:0007669"/>
    <property type="project" value="TreeGrafter"/>
</dbReference>
<dbReference type="PANTHER" id="PTHR30035:SF3">
    <property type="entry name" value="INTERMEMBRANE PHOSPHOLIPID TRANSPORT SYSTEM LIPOPROTEIN MLAA"/>
    <property type="match status" value="1"/>
</dbReference>
<sequence length="284" mass="29644">MRALDSALIVALGLAAASPALAASGGPGATSAFPSHEAINSKATGPTIEDPFEKVNRGLYSFNKGLDRAVMRPLAMTYRRGLPKTVRTGVRNGLDNLDEPNTLMNDVLQGRFKDGGVTAARFVVNSTIGVAGLFDVAGAKMNLPIHYSDFGQTLGRYGVGPGPYVYVPVFGPSDVRDGLGRVVDSFTGILNIHDLHATTAARLGLAAVDGLDTRAEYDEPLKELNRVATDPYATVRAFYVQSRADKVSGGHKSVQDLPDFDAPPAGAAGPAQGSTPPSSGATPH</sequence>
<dbReference type="Proteomes" id="UP000676409">
    <property type="component" value="Chromosome"/>
</dbReference>